<feature type="compositionally biased region" description="Basic and acidic residues" evidence="1">
    <location>
        <begin position="88"/>
        <end position="105"/>
    </location>
</feature>
<keyword evidence="2" id="KW-1133">Transmembrane helix</keyword>
<organism evidence="3 4">
    <name type="scientific">Sistotremastrum suecicum HHB10207 ss-3</name>
    <dbReference type="NCBI Taxonomy" id="1314776"/>
    <lineage>
        <taxon>Eukaryota</taxon>
        <taxon>Fungi</taxon>
        <taxon>Dikarya</taxon>
        <taxon>Basidiomycota</taxon>
        <taxon>Agaricomycotina</taxon>
        <taxon>Agaricomycetes</taxon>
        <taxon>Sistotremastrales</taxon>
        <taxon>Sistotremastraceae</taxon>
        <taxon>Sistotremastrum</taxon>
    </lineage>
</organism>
<accession>A0A166F6G3</accession>
<sequence length="328" mass="37050">MKDANDIDKRGGREYNKPNTDTHDEARMKDILPSRYLFLEGNPNARSHLLSNARNATTKTTNALFPVPGSFEYTCSNGRLGRTSFEARGLKERREEAPPEKRRSELQSLRSSSRVLCEGGKVSISPRPRYISSSSTQMNQITDTTTAPNFRPTISSPSTSLSRAFARHRLESERKWCRWRRETKETEDDNFLEIQIIGQLRRTLPSESDALIVARSSEKEEWRRLTGGRNEPESDLTKSPPSSPRSFLNNDFDSCKLALPYSLGFVKLATGYIILLIVSCCIVALHSLRLVILPTKPRAFQTSDSVLRVFGGLNSLSPNVDRFHDAVR</sequence>
<feature type="compositionally biased region" description="Basic and acidic residues" evidence="1">
    <location>
        <begin position="222"/>
        <end position="236"/>
    </location>
</feature>
<dbReference type="Proteomes" id="UP000076798">
    <property type="component" value="Unassembled WGS sequence"/>
</dbReference>
<proteinExistence type="predicted"/>
<evidence type="ECO:0000313" key="3">
    <source>
        <dbReference type="EMBL" id="KZT40331.1"/>
    </source>
</evidence>
<reference evidence="3 4" key="1">
    <citation type="journal article" date="2016" name="Mol. Biol. Evol.">
        <title>Comparative Genomics of Early-Diverging Mushroom-Forming Fungi Provides Insights into the Origins of Lignocellulose Decay Capabilities.</title>
        <authorList>
            <person name="Nagy L.G."/>
            <person name="Riley R."/>
            <person name="Tritt A."/>
            <person name="Adam C."/>
            <person name="Daum C."/>
            <person name="Floudas D."/>
            <person name="Sun H."/>
            <person name="Yadav J.S."/>
            <person name="Pangilinan J."/>
            <person name="Larsson K.H."/>
            <person name="Matsuura K."/>
            <person name="Barry K."/>
            <person name="Labutti K."/>
            <person name="Kuo R."/>
            <person name="Ohm R.A."/>
            <person name="Bhattacharya S.S."/>
            <person name="Shirouzu T."/>
            <person name="Yoshinaga Y."/>
            <person name="Martin F.M."/>
            <person name="Grigoriev I.V."/>
            <person name="Hibbett D.S."/>
        </authorList>
    </citation>
    <scope>NUCLEOTIDE SEQUENCE [LARGE SCALE GENOMIC DNA]</scope>
    <source>
        <strain evidence="3 4">HHB10207 ss-3</strain>
    </source>
</reference>
<feature type="region of interest" description="Disordered" evidence="1">
    <location>
        <begin position="222"/>
        <end position="245"/>
    </location>
</feature>
<feature type="region of interest" description="Disordered" evidence="1">
    <location>
        <begin position="86"/>
        <end position="112"/>
    </location>
</feature>
<evidence type="ECO:0000313" key="4">
    <source>
        <dbReference type="Proteomes" id="UP000076798"/>
    </source>
</evidence>
<name>A0A166F6G3_9AGAM</name>
<keyword evidence="2" id="KW-0472">Membrane</keyword>
<dbReference type="AlphaFoldDB" id="A0A166F6G3"/>
<evidence type="ECO:0000256" key="2">
    <source>
        <dbReference type="SAM" id="Phobius"/>
    </source>
</evidence>
<keyword evidence="2" id="KW-0812">Transmembrane</keyword>
<gene>
    <name evidence="3" type="ORF">SISSUDRAFT_525300</name>
</gene>
<feature type="region of interest" description="Disordered" evidence="1">
    <location>
        <begin position="1"/>
        <end position="26"/>
    </location>
</feature>
<feature type="transmembrane region" description="Helical" evidence="2">
    <location>
        <begin position="272"/>
        <end position="292"/>
    </location>
</feature>
<evidence type="ECO:0000256" key="1">
    <source>
        <dbReference type="SAM" id="MobiDB-lite"/>
    </source>
</evidence>
<dbReference type="EMBL" id="KV428034">
    <property type="protein sequence ID" value="KZT40331.1"/>
    <property type="molecule type" value="Genomic_DNA"/>
</dbReference>
<keyword evidence="4" id="KW-1185">Reference proteome</keyword>
<protein>
    <submittedName>
        <fullName evidence="3">Uncharacterized protein</fullName>
    </submittedName>
</protein>